<dbReference type="RefSeq" id="WP_111371669.1">
    <property type="nucleotide sequence ID" value="NZ_CP029480.1"/>
</dbReference>
<dbReference type="KEGG" id="als:DJ013_09950"/>
<sequence length="115" mass="12893">MSNTHKVTVGFKCHGELKFNLAKEAQQIGLTLSEYLEMLISQRKSIGAGGDSHLIESLRKKVAFYENSALKDYYRDFKGKTYSVLGANGQKETRQINSMEETFEIILSLAKNAAI</sequence>
<organism evidence="1 2">
    <name type="scientific">Arcticibacterium luteifluviistationis</name>
    <dbReference type="NCBI Taxonomy" id="1784714"/>
    <lineage>
        <taxon>Bacteria</taxon>
        <taxon>Pseudomonadati</taxon>
        <taxon>Bacteroidota</taxon>
        <taxon>Cytophagia</taxon>
        <taxon>Cytophagales</taxon>
        <taxon>Leadbetterellaceae</taxon>
        <taxon>Arcticibacterium</taxon>
    </lineage>
</organism>
<gene>
    <name evidence="1" type="ORF">DJ013_09950</name>
</gene>
<reference evidence="1 2" key="1">
    <citation type="submission" date="2018-05" db="EMBL/GenBank/DDBJ databases">
        <title>Complete genome sequence of Arcticibacterium luteifluviistationis SM1504T, a cytophagaceae bacterium isolated from Arctic surface seawater.</title>
        <authorList>
            <person name="Li Y."/>
            <person name="Qin Q.-L."/>
        </authorList>
    </citation>
    <scope>NUCLEOTIDE SEQUENCE [LARGE SCALE GENOMIC DNA]</scope>
    <source>
        <strain evidence="1 2">SM1504</strain>
    </source>
</reference>
<accession>A0A2Z4GB75</accession>
<proteinExistence type="predicted"/>
<dbReference type="OrthoDB" id="953516at2"/>
<evidence type="ECO:0000313" key="1">
    <source>
        <dbReference type="EMBL" id="AWV98476.1"/>
    </source>
</evidence>
<dbReference type="Proteomes" id="UP000249873">
    <property type="component" value="Chromosome"/>
</dbReference>
<name>A0A2Z4GB75_9BACT</name>
<dbReference type="EMBL" id="CP029480">
    <property type="protein sequence ID" value="AWV98476.1"/>
    <property type="molecule type" value="Genomic_DNA"/>
</dbReference>
<evidence type="ECO:0000313" key="2">
    <source>
        <dbReference type="Proteomes" id="UP000249873"/>
    </source>
</evidence>
<protein>
    <submittedName>
        <fullName evidence="1">Uncharacterized protein</fullName>
    </submittedName>
</protein>
<dbReference type="AlphaFoldDB" id="A0A2Z4GB75"/>
<keyword evidence="2" id="KW-1185">Reference proteome</keyword>